<sequence>MSDRITQCQKRYTDLGGKLARRIELETHAMMKETHVTDTEATVKETHTMVKEADGTAKETNTRVKLLEDIEMEKKIENWMDAPDTSPNFNAARKKHQPDTGSWFLDGSAFTRWKKHPDILLWLHGGPGCGKTILCASAIKDIIDFCDAKLSTGYAYFFFDGRSAEAALLVHDKLVRSIIMQLYHRCDHVPAPLVEMYLKCDKGTRQPHIELLEATLLRIVDTFDHVYIVIDSLDECSERQEVVQWIQSIASRPSGKLHMAVSSRPEPEIMQGLRALSQLEDIVISGQQTDPDIHSYLNARLSQRDAAKWTNAQKDMIKAPLMDGADGMFRWVALQADRLMKCASTQELKKQLKSLPRDLNESYSRTLSETDDPATLKRLLQMLAYSREVMTIEGIAEVAVIDFGDDDSDLPVYEADRRFADPDHVLRLCYGFVSEVDVEVYDRAKSAWLFTRGVKLAHFSVKEYLISEHILAEAAAKFHTNEKLSHSMIAQIFLAYLLHFDKPDSLWNDTEPFHPLADYAAKHWASHFHSSGLDQGNDPALRQLTLNLFEPSPPHAMRNSLHLYGSEDQQVVASPLYYACRSGATAAVASLINKGADVNTTGGDYYTPLIAASEKGYLEIAQLLLAHGAATNPAGGEMGGGCTGSSI</sequence>
<accession>A0A167XAT3</accession>
<dbReference type="Proteomes" id="UP000076532">
    <property type="component" value="Unassembled WGS sequence"/>
</dbReference>
<dbReference type="AlphaFoldDB" id="A0A167XAT3"/>
<gene>
    <name evidence="4" type="ORF">FIBSPDRAFT_296625</name>
</gene>
<dbReference type="OrthoDB" id="194358at2759"/>
<dbReference type="InterPro" id="IPR002110">
    <property type="entry name" value="Ankyrin_rpt"/>
</dbReference>
<dbReference type="InterPro" id="IPR056884">
    <property type="entry name" value="NPHP3-like_N"/>
</dbReference>
<dbReference type="Pfam" id="PF12796">
    <property type="entry name" value="Ank_2"/>
    <property type="match status" value="1"/>
</dbReference>
<feature type="domain" description="Nephrocystin 3-like N-terminal" evidence="3">
    <location>
        <begin position="99"/>
        <end position="264"/>
    </location>
</feature>
<dbReference type="EMBL" id="KV417765">
    <property type="protein sequence ID" value="KZP07016.1"/>
    <property type="molecule type" value="Genomic_DNA"/>
</dbReference>
<keyword evidence="1" id="KW-0677">Repeat</keyword>
<reference evidence="4 5" key="1">
    <citation type="journal article" date="2016" name="Mol. Biol. Evol.">
        <title>Comparative Genomics of Early-Diverging Mushroom-Forming Fungi Provides Insights into the Origins of Lignocellulose Decay Capabilities.</title>
        <authorList>
            <person name="Nagy L.G."/>
            <person name="Riley R."/>
            <person name="Tritt A."/>
            <person name="Adam C."/>
            <person name="Daum C."/>
            <person name="Floudas D."/>
            <person name="Sun H."/>
            <person name="Yadav J.S."/>
            <person name="Pangilinan J."/>
            <person name="Larsson K.H."/>
            <person name="Matsuura K."/>
            <person name="Barry K."/>
            <person name="Labutti K."/>
            <person name="Kuo R."/>
            <person name="Ohm R.A."/>
            <person name="Bhattacharya S.S."/>
            <person name="Shirouzu T."/>
            <person name="Yoshinaga Y."/>
            <person name="Martin F.M."/>
            <person name="Grigoriev I.V."/>
            <person name="Hibbett D.S."/>
        </authorList>
    </citation>
    <scope>NUCLEOTIDE SEQUENCE [LARGE SCALE GENOMIC DNA]</scope>
    <source>
        <strain evidence="4 5">CBS 109695</strain>
    </source>
</reference>
<dbReference type="SUPFAM" id="SSF48403">
    <property type="entry name" value="Ankyrin repeat"/>
    <property type="match status" value="1"/>
</dbReference>
<feature type="repeat" description="ANK" evidence="2">
    <location>
        <begin position="604"/>
        <end position="636"/>
    </location>
</feature>
<dbReference type="PROSITE" id="PS50297">
    <property type="entry name" value="ANK_REP_REGION"/>
    <property type="match status" value="2"/>
</dbReference>
<evidence type="ECO:0000256" key="1">
    <source>
        <dbReference type="ARBA" id="ARBA00022737"/>
    </source>
</evidence>
<dbReference type="InterPro" id="IPR036770">
    <property type="entry name" value="Ankyrin_rpt-contain_sf"/>
</dbReference>
<proteinExistence type="predicted"/>
<dbReference type="Gene3D" id="1.25.40.20">
    <property type="entry name" value="Ankyrin repeat-containing domain"/>
    <property type="match status" value="1"/>
</dbReference>
<dbReference type="PANTHER" id="PTHR10039:SF16">
    <property type="entry name" value="GPI INOSITOL-DEACYLASE"/>
    <property type="match status" value="1"/>
</dbReference>
<evidence type="ECO:0000313" key="4">
    <source>
        <dbReference type="EMBL" id="KZP07016.1"/>
    </source>
</evidence>
<dbReference type="STRING" id="436010.A0A167XAT3"/>
<name>A0A167XAT3_9AGAM</name>
<dbReference type="Gene3D" id="3.40.50.300">
    <property type="entry name" value="P-loop containing nucleotide triphosphate hydrolases"/>
    <property type="match status" value="1"/>
</dbReference>
<evidence type="ECO:0000313" key="5">
    <source>
        <dbReference type="Proteomes" id="UP000076532"/>
    </source>
</evidence>
<protein>
    <recommendedName>
        <fullName evidence="3">Nephrocystin 3-like N-terminal domain-containing protein</fullName>
    </recommendedName>
</protein>
<dbReference type="Pfam" id="PF24883">
    <property type="entry name" value="NPHP3_N"/>
    <property type="match status" value="1"/>
</dbReference>
<dbReference type="SMART" id="SM00248">
    <property type="entry name" value="ANK"/>
    <property type="match status" value="2"/>
</dbReference>
<dbReference type="PANTHER" id="PTHR10039">
    <property type="entry name" value="AMELOGENIN"/>
    <property type="match status" value="1"/>
</dbReference>
<organism evidence="4 5">
    <name type="scientific">Athelia psychrophila</name>
    <dbReference type="NCBI Taxonomy" id="1759441"/>
    <lineage>
        <taxon>Eukaryota</taxon>
        <taxon>Fungi</taxon>
        <taxon>Dikarya</taxon>
        <taxon>Basidiomycota</taxon>
        <taxon>Agaricomycotina</taxon>
        <taxon>Agaricomycetes</taxon>
        <taxon>Agaricomycetidae</taxon>
        <taxon>Atheliales</taxon>
        <taxon>Atheliaceae</taxon>
        <taxon>Athelia</taxon>
    </lineage>
</organism>
<evidence type="ECO:0000256" key="2">
    <source>
        <dbReference type="PROSITE-ProRule" id="PRU00023"/>
    </source>
</evidence>
<dbReference type="InterPro" id="IPR027417">
    <property type="entry name" value="P-loop_NTPase"/>
</dbReference>
<dbReference type="SUPFAM" id="SSF52540">
    <property type="entry name" value="P-loop containing nucleoside triphosphate hydrolases"/>
    <property type="match status" value="1"/>
</dbReference>
<keyword evidence="5" id="KW-1185">Reference proteome</keyword>
<keyword evidence="2" id="KW-0040">ANK repeat</keyword>
<feature type="repeat" description="ANK" evidence="2">
    <location>
        <begin position="574"/>
        <end position="603"/>
    </location>
</feature>
<dbReference type="PROSITE" id="PS50088">
    <property type="entry name" value="ANK_REPEAT"/>
    <property type="match status" value="2"/>
</dbReference>
<evidence type="ECO:0000259" key="3">
    <source>
        <dbReference type="Pfam" id="PF24883"/>
    </source>
</evidence>